<gene>
    <name evidence="2" type="ORF">Lche_0187</name>
</gene>
<dbReference type="PANTHER" id="PTHR37023">
    <property type="entry name" value="TRANSPOSASE"/>
    <property type="match status" value="1"/>
</dbReference>
<dbReference type="GO" id="GO:0004803">
    <property type="term" value="F:transposase activity"/>
    <property type="evidence" value="ECO:0007669"/>
    <property type="project" value="InterPro"/>
</dbReference>
<evidence type="ECO:0000259" key="1">
    <source>
        <dbReference type="Pfam" id="PF04986"/>
    </source>
</evidence>
<dbReference type="PANTHER" id="PTHR37023:SF1">
    <property type="entry name" value="ISSOD25 TRANSPOSASE TNPA_ISSOD25"/>
    <property type="match status" value="1"/>
</dbReference>
<dbReference type="OrthoDB" id="6979325at2"/>
<evidence type="ECO:0000313" key="3">
    <source>
        <dbReference type="Proteomes" id="UP000054921"/>
    </source>
</evidence>
<reference evidence="2 3" key="1">
    <citation type="submission" date="2015-11" db="EMBL/GenBank/DDBJ databases">
        <title>Genomic analysis of 38 Legionella species identifies large and diverse effector repertoires.</title>
        <authorList>
            <person name="Burstein D."/>
            <person name="Amaro F."/>
            <person name="Zusman T."/>
            <person name="Lifshitz Z."/>
            <person name="Cohen O."/>
            <person name="Gilbert J.A."/>
            <person name="Pupko T."/>
            <person name="Shuman H.A."/>
            <person name="Segal G."/>
        </authorList>
    </citation>
    <scope>NUCLEOTIDE SEQUENCE [LARGE SCALE GENOMIC DNA]</scope>
    <source>
        <strain evidence="2 3">ORW</strain>
    </source>
</reference>
<sequence length="177" mass="21281">MHISTTQGGINDKETRFVTFYFKKKVIMEMWRYRVIQMLKKAYREGVLVLPEVLNALCPTQGHFSAWLNRRLNKPWIVHVAKPQKNPQASINYLGRYIRRPPIGHSRLRHYNGQNVTFNFLNHKTNQHEDFHCSTEEFIRRLVQHIPKKHFRMLRYYGFLVNRVRREKLPLVRALLG</sequence>
<dbReference type="PATRIC" id="fig|28084.5.peg.200"/>
<dbReference type="Proteomes" id="UP000054921">
    <property type="component" value="Unassembled WGS sequence"/>
</dbReference>
<dbReference type="STRING" id="28084.Lche_0187"/>
<dbReference type="GO" id="GO:0006313">
    <property type="term" value="P:DNA transposition"/>
    <property type="evidence" value="ECO:0007669"/>
    <property type="project" value="InterPro"/>
</dbReference>
<evidence type="ECO:0000313" key="2">
    <source>
        <dbReference type="EMBL" id="KTC82964.1"/>
    </source>
</evidence>
<comment type="caution">
    <text evidence="2">The sequence shown here is derived from an EMBL/GenBank/DDBJ whole genome shotgun (WGS) entry which is preliminary data.</text>
</comment>
<organism evidence="2 3">
    <name type="scientific">Legionella cherrii</name>
    <dbReference type="NCBI Taxonomy" id="28084"/>
    <lineage>
        <taxon>Bacteria</taxon>
        <taxon>Pseudomonadati</taxon>
        <taxon>Pseudomonadota</taxon>
        <taxon>Gammaproteobacteria</taxon>
        <taxon>Legionellales</taxon>
        <taxon>Legionellaceae</taxon>
        <taxon>Legionella</taxon>
    </lineage>
</organism>
<dbReference type="Pfam" id="PF04986">
    <property type="entry name" value="Y2_Tnp"/>
    <property type="match status" value="1"/>
</dbReference>
<feature type="domain" description="Transposase IS801/IS1294" evidence="1">
    <location>
        <begin position="1"/>
        <end position="166"/>
    </location>
</feature>
<dbReference type="EMBL" id="LNXW01000006">
    <property type="protein sequence ID" value="KTC82964.1"/>
    <property type="molecule type" value="Genomic_DNA"/>
</dbReference>
<dbReference type="AlphaFoldDB" id="A0A0W0SI91"/>
<accession>A0A0W0SI91</accession>
<proteinExistence type="predicted"/>
<dbReference type="GO" id="GO:0003677">
    <property type="term" value="F:DNA binding"/>
    <property type="evidence" value="ECO:0007669"/>
    <property type="project" value="InterPro"/>
</dbReference>
<dbReference type="InterPro" id="IPR007069">
    <property type="entry name" value="Transposase_32"/>
</dbReference>
<name>A0A0W0SI91_9GAMM</name>
<protein>
    <submittedName>
        <fullName evidence="2">Putative transposase</fullName>
    </submittedName>
</protein>